<evidence type="ECO:0000313" key="2">
    <source>
        <dbReference type="EMBL" id="GAN75877.1"/>
    </source>
</evidence>
<protein>
    <submittedName>
        <fullName evidence="2">Transposase</fullName>
    </submittedName>
</protein>
<gene>
    <name evidence="2" type="ORF">Asru_0012_03</name>
</gene>
<proteinExistence type="predicted"/>
<dbReference type="Pfam" id="PF12760">
    <property type="entry name" value="Zn_ribbon_IS1595"/>
    <property type="match status" value="1"/>
</dbReference>
<organism evidence="2 3">
    <name type="scientific">Acidisphaera rubrifaciens HS-AP3</name>
    <dbReference type="NCBI Taxonomy" id="1231350"/>
    <lineage>
        <taxon>Bacteria</taxon>
        <taxon>Pseudomonadati</taxon>
        <taxon>Pseudomonadota</taxon>
        <taxon>Alphaproteobacteria</taxon>
        <taxon>Acetobacterales</taxon>
        <taxon>Acetobacteraceae</taxon>
        <taxon>Acidisphaera</taxon>
    </lineage>
</organism>
<evidence type="ECO:0000313" key="3">
    <source>
        <dbReference type="Proteomes" id="UP000032680"/>
    </source>
</evidence>
<accession>A0A0D6P2I8</accession>
<dbReference type="EMBL" id="BANB01000012">
    <property type="protein sequence ID" value="GAN75877.1"/>
    <property type="molecule type" value="Genomic_DNA"/>
</dbReference>
<name>A0A0D6P2I8_9PROT</name>
<feature type="domain" description="ISXO2-like transposase" evidence="1">
    <location>
        <begin position="120"/>
        <end position="271"/>
    </location>
</feature>
<keyword evidence="3" id="KW-1185">Reference proteome</keyword>
<dbReference type="InterPro" id="IPR024442">
    <property type="entry name" value="Transposase_Zn_ribbon"/>
</dbReference>
<dbReference type="NCBIfam" id="NF033547">
    <property type="entry name" value="transpos_IS1595"/>
    <property type="match status" value="1"/>
</dbReference>
<reference evidence="2 3" key="1">
    <citation type="submission" date="2012-11" db="EMBL/GenBank/DDBJ databases">
        <title>Whole genome sequence of Acidisphaera rubrifaciens HS-AP3.</title>
        <authorList>
            <person name="Azuma Y."/>
            <person name="Higashiura N."/>
            <person name="Hirakawa H."/>
            <person name="Matsushita K."/>
        </authorList>
    </citation>
    <scope>NUCLEOTIDE SEQUENCE [LARGE SCALE GENOMIC DNA]</scope>
    <source>
        <strain evidence="2 3">HS-AP3</strain>
    </source>
</reference>
<evidence type="ECO:0000259" key="1">
    <source>
        <dbReference type="SMART" id="SM01126"/>
    </source>
</evidence>
<comment type="caution">
    <text evidence="2">The sequence shown here is derived from an EMBL/GenBank/DDBJ whole genome shotgun (WGS) entry which is preliminary data.</text>
</comment>
<dbReference type="Proteomes" id="UP000032680">
    <property type="component" value="Unassembled WGS sequence"/>
</dbReference>
<dbReference type="Pfam" id="PF12762">
    <property type="entry name" value="DDE_Tnp_IS1595"/>
    <property type="match status" value="1"/>
</dbReference>
<dbReference type="InterPro" id="IPR024445">
    <property type="entry name" value="Tnp_ISXO2-like"/>
</dbReference>
<dbReference type="AlphaFoldDB" id="A0A0D6P2I8"/>
<sequence length="313" mass="34677">MTDKDAETLFASLRWAETGGKPVCPHCGCPTCYEARRPSGALRFRCKACRKDFSLTSGTLFAFHKLPLQTYLAAVAIFSNEVKGKSALALSRDLDVQYKTAFVLAHKLREAMATEMKGMRVGGDGEVVEVDGAYFGGYIKPANHKENRRDRRLVRNQNGKRQVVVVMRERGGRTLPAVFKSEGAALGFIASRVGKGTLIQADEASSWNDLQGRFAMERIDHGHLYSTQTGTYTNGAEEFFSRMRRAEIGHHHHIAGVYLTRYAQEAAWREDYRRGSNGALVRSMVGLALGTPPSVDFCGYWQRSAKSAKSAVL</sequence>
<dbReference type="SMART" id="SM01126">
    <property type="entry name" value="DDE_Tnp_IS1595"/>
    <property type="match status" value="1"/>
</dbReference>